<dbReference type="PANTHER" id="PTHR30328">
    <property type="entry name" value="TRANSCRIPTIONAL REPRESSOR"/>
    <property type="match status" value="1"/>
</dbReference>
<name>A0ABX0VCF9_9HYPH</name>
<dbReference type="InterPro" id="IPR013573">
    <property type="entry name" value="Tscrpt_reg_YcdC_C"/>
</dbReference>
<feature type="DNA-binding region" description="H-T-H motif" evidence="2">
    <location>
        <begin position="68"/>
        <end position="87"/>
    </location>
</feature>
<proteinExistence type="predicted"/>
<feature type="domain" description="HTH tetR-type" evidence="3">
    <location>
        <begin position="45"/>
        <end position="105"/>
    </location>
</feature>
<dbReference type="NCBIfam" id="NF011584">
    <property type="entry name" value="PRK15008.1"/>
    <property type="match status" value="1"/>
</dbReference>
<evidence type="ECO:0000256" key="2">
    <source>
        <dbReference type="PROSITE-ProRule" id="PRU00335"/>
    </source>
</evidence>
<accession>A0ABX0VCF9</accession>
<protein>
    <submittedName>
        <fullName evidence="4">HTH-type transcriptional regulator RutR</fullName>
    </submittedName>
</protein>
<evidence type="ECO:0000313" key="4">
    <source>
        <dbReference type="EMBL" id="NIX77529.1"/>
    </source>
</evidence>
<evidence type="ECO:0000259" key="3">
    <source>
        <dbReference type="PROSITE" id="PS50977"/>
    </source>
</evidence>
<keyword evidence="5" id="KW-1185">Reference proteome</keyword>
<dbReference type="Pfam" id="PF08362">
    <property type="entry name" value="TetR_C_3"/>
    <property type="match status" value="1"/>
</dbReference>
<reference evidence="4 5" key="1">
    <citation type="submission" date="2020-03" db="EMBL/GenBank/DDBJ databases">
        <title>The genome sequence of Microvirga sp. c23x22.</title>
        <authorList>
            <person name="Zhang X."/>
        </authorList>
    </citation>
    <scope>NUCLEOTIDE SEQUENCE [LARGE SCALE GENOMIC DNA]</scope>
    <source>
        <strain evidence="5">c23x22</strain>
    </source>
</reference>
<dbReference type="InterPro" id="IPR036271">
    <property type="entry name" value="Tet_transcr_reg_TetR-rel_C_sf"/>
</dbReference>
<gene>
    <name evidence="4" type="primary">rutR</name>
    <name evidence="4" type="ORF">HB375_13050</name>
</gene>
<dbReference type="Gene3D" id="1.10.357.10">
    <property type="entry name" value="Tetracycline Repressor, domain 2"/>
    <property type="match status" value="1"/>
</dbReference>
<comment type="caution">
    <text evidence="4">The sequence shown here is derived from an EMBL/GenBank/DDBJ whole genome shotgun (WGS) entry which is preliminary data.</text>
</comment>
<dbReference type="SUPFAM" id="SSF46689">
    <property type="entry name" value="Homeodomain-like"/>
    <property type="match status" value="1"/>
</dbReference>
<dbReference type="Proteomes" id="UP000707352">
    <property type="component" value="Unassembled WGS sequence"/>
</dbReference>
<dbReference type="InterPro" id="IPR009057">
    <property type="entry name" value="Homeodomain-like_sf"/>
</dbReference>
<evidence type="ECO:0000256" key="1">
    <source>
        <dbReference type="ARBA" id="ARBA00023125"/>
    </source>
</evidence>
<dbReference type="Pfam" id="PF00440">
    <property type="entry name" value="TetR_N"/>
    <property type="match status" value="1"/>
</dbReference>
<dbReference type="InterPro" id="IPR001647">
    <property type="entry name" value="HTH_TetR"/>
</dbReference>
<organism evidence="4 5">
    <name type="scientific">Microvirga terricola</name>
    <dbReference type="NCBI Taxonomy" id="2719797"/>
    <lineage>
        <taxon>Bacteria</taxon>
        <taxon>Pseudomonadati</taxon>
        <taxon>Pseudomonadota</taxon>
        <taxon>Alphaproteobacteria</taxon>
        <taxon>Hyphomicrobiales</taxon>
        <taxon>Methylobacteriaceae</taxon>
        <taxon>Microvirga</taxon>
    </lineage>
</organism>
<evidence type="ECO:0000313" key="5">
    <source>
        <dbReference type="Proteomes" id="UP000707352"/>
    </source>
</evidence>
<dbReference type="PRINTS" id="PR00455">
    <property type="entry name" value="HTHTETR"/>
</dbReference>
<dbReference type="PANTHER" id="PTHR30328:SF54">
    <property type="entry name" value="HTH-TYPE TRANSCRIPTIONAL REPRESSOR SCO4008"/>
    <property type="match status" value="1"/>
</dbReference>
<keyword evidence="1 2" id="KW-0238">DNA-binding</keyword>
<dbReference type="InterPro" id="IPR050109">
    <property type="entry name" value="HTH-type_TetR-like_transc_reg"/>
</dbReference>
<dbReference type="Gene3D" id="1.10.10.60">
    <property type="entry name" value="Homeodomain-like"/>
    <property type="match status" value="1"/>
</dbReference>
<dbReference type="EMBL" id="JAATJS010000004">
    <property type="protein sequence ID" value="NIX77529.1"/>
    <property type="molecule type" value="Genomic_DNA"/>
</dbReference>
<dbReference type="SUPFAM" id="SSF48498">
    <property type="entry name" value="Tetracyclin repressor-like, C-terminal domain"/>
    <property type="match status" value="1"/>
</dbReference>
<sequence>MGRSCRARPRGRKIRVVNNVKEWSVADEVGLAAQTIARKTTRTGEANAERILDAALEVFAAYGYRGARIDQIAEAAGLSKPNLLYYFRTKEELYTAVLRRTLDMWLEPLRELDTTSDPKAALTAYISRKLGYSRSQPTASRLFAMEMLQGAPHLSAALGGTLLELVEIKSRIIEDWISEGRLRPIDPKHFIFAIWATTQHYADFGTQIRALTGAGIEDEAFYEKTRAALTSILLEGVLPSEGGSQKR</sequence>
<dbReference type="PROSITE" id="PS50977">
    <property type="entry name" value="HTH_TETR_2"/>
    <property type="match status" value="1"/>
</dbReference>